<keyword evidence="2" id="KW-1185">Reference proteome</keyword>
<gene>
    <name evidence="1" type="ORF">NE663_03665</name>
</gene>
<dbReference type="Gene3D" id="1.20.120.1560">
    <property type="match status" value="1"/>
</dbReference>
<protein>
    <submittedName>
        <fullName evidence="1">Uncharacterized protein</fullName>
    </submittedName>
</protein>
<dbReference type="Proteomes" id="UP001524435">
    <property type="component" value="Unassembled WGS sequence"/>
</dbReference>
<evidence type="ECO:0000313" key="1">
    <source>
        <dbReference type="EMBL" id="MCQ5121354.1"/>
    </source>
</evidence>
<comment type="caution">
    <text evidence="1">The sequence shown here is derived from an EMBL/GenBank/DDBJ whole genome shotgun (WGS) entry which is preliminary data.</text>
</comment>
<sequence>MSRATTIFGSNVFDDRVMEAALPTGSYHALRKAMKERAVEAYNKEIPRPALTGKSIICNALLIKLADIISRIAALTEDLEYIIKQIEQIEDLLEKAAAADDSLCDQMGKLRMATDEAECVSAKQYWLFPTYADRLLGICLIDKKERGRSI</sequence>
<organism evidence="1 2">
    <name type="scientific">Massilicoli timonensis</name>
    <dbReference type="NCBI Taxonomy" id="2015901"/>
    <lineage>
        <taxon>Bacteria</taxon>
        <taxon>Bacillati</taxon>
        <taxon>Bacillota</taxon>
        <taxon>Erysipelotrichia</taxon>
        <taxon>Erysipelotrichales</taxon>
        <taxon>Erysipelotrichaceae</taxon>
        <taxon>Massilicoli</taxon>
    </lineage>
</organism>
<dbReference type="RefSeq" id="WP_256197503.1">
    <property type="nucleotide sequence ID" value="NZ_CALVCM010000004.1"/>
</dbReference>
<dbReference type="EMBL" id="JANGCH010000003">
    <property type="protein sequence ID" value="MCQ5121354.1"/>
    <property type="molecule type" value="Genomic_DNA"/>
</dbReference>
<name>A0ABT1SJE8_9FIRM</name>
<evidence type="ECO:0000313" key="2">
    <source>
        <dbReference type="Proteomes" id="UP001524435"/>
    </source>
</evidence>
<accession>A0ABT1SJE8</accession>
<proteinExistence type="predicted"/>
<reference evidence="1 2" key="1">
    <citation type="submission" date="2022-06" db="EMBL/GenBank/DDBJ databases">
        <title>Isolation of gut microbiota from human fecal samples.</title>
        <authorList>
            <person name="Pamer E.G."/>
            <person name="Barat B."/>
            <person name="Waligurski E."/>
            <person name="Medina S."/>
            <person name="Paddock L."/>
            <person name="Mostad J."/>
        </authorList>
    </citation>
    <scope>NUCLEOTIDE SEQUENCE [LARGE SCALE GENOMIC DNA]</scope>
    <source>
        <strain evidence="1 2">DFI.6.1</strain>
    </source>
</reference>